<evidence type="ECO:0000256" key="1">
    <source>
        <dbReference type="SAM" id="SignalP"/>
    </source>
</evidence>
<dbReference type="Proteomes" id="UP000781932">
    <property type="component" value="Unassembled WGS sequence"/>
</dbReference>
<dbReference type="AlphaFoldDB" id="A0A9P6I5G9"/>
<gene>
    <name evidence="3" type="ORF">CkaCkLH20_04987</name>
</gene>
<reference evidence="3" key="1">
    <citation type="submission" date="2020-03" db="EMBL/GenBank/DDBJ databases">
        <authorList>
            <person name="He L."/>
        </authorList>
    </citation>
    <scope>NUCLEOTIDE SEQUENCE</scope>
    <source>
        <strain evidence="3">CkLH20</strain>
    </source>
</reference>
<feature type="signal peptide" evidence="1">
    <location>
        <begin position="1"/>
        <end position="19"/>
    </location>
</feature>
<keyword evidence="1" id="KW-0732">Signal</keyword>
<sequence>MKASAVLALVGAALASAQATTRSAPFFLKYKTCPNSAETYFLSCHSGAGQAGLCPEGSPEGHSAPRVHQEYFLNETTQSYENHPLGLLTWNLPIGNGDPVPSALNLQLQLVSNSAIPIFSPGDMGIYSFGFDDDEKLFLFSRQDDSKAEANKVNYVEEAYYRWHVCWTYVGNYYYQSLVWVTAGEPVNPTCQAVTVYREWAPTS</sequence>
<evidence type="ECO:0000259" key="2">
    <source>
        <dbReference type="Pfam" id="PF25484"/>
    </source>
</evidence>
<feature type="domain" description="DUF7907" evidence="2">
    <location>
        <begin position="24"/>
        <end position="199"/>
    </location>
</feature>
<dbReference type="Pfam" id="PF25484">
    <property type="entry name" value="DUF7907"/>
    <property type="match status" value="1"/>
</dbReference>
<dbReference type="EMBL" id="JAATWM020000014">
    <property type="protein sequence ID" value="KAF9877287.1"/>
    <property type="molecule type" value="Genomic_DNA"/>
</dbReference>
<proteinExistence type="predicted"/>
<feature type="chain" id="PRO_5040137660" description="DUF7907 domain-containing protein" evidence="1">
    <location>
        <begin position="20"/>
        <end position="204"/>
    </location>
</feature>
<keyword evidence="4" id="KW-1185">Reference proteome</keyword>
<dbReference type="GeneID" id="62160780"/>
<dbReference type="OrthoDB" id="3515453at2759"/>
<evidence type="ECO:0000313" key="3">
    <source>
        <dbReference type="EMBL" id="KAF9877287.1"/>
    </source>
</evidence>
<protein>
    <recommendedName>
        <fullName evidence="2">DUF7907 domain-containing protein</fullName>
    </recommendedName>
</protein>
<evidence type="ECO:0000313" key="4">
    <source>
        <dbReference type="Proteomes" id="UP000781932"/>
    </source>
</evidence>
<reference evidence="3" key="2">
    <citation type="submission" date="2020-11" db="EMBL/GenBank/DDBJ databases">
        <title>Whole genome sequencing of Colletotrichum sp.</title>
        <authorList>
            <person name="Li H."/>
        </authorList>
    </citation>
    <scope>NUCLEOTIDE SEQUENCE</scope>
    <source>
        <strain evidence="3">CkLH20</strain>
    </source>
</reference>
<accession>A0A9P6I5G9</accession>
<dbReference type="RefSeq" id="XP_038746748.1">
    <property type="nucleotide sequence ID" value="XM_038887706.1"/>
</dbReference>
<name>A0A9P6I5G9_9PEZI</name>
<comment type="caution">
    <text evidence="3">The sequence shown here is derived from an EMBL/GenBank/DDBJ whole genome shotgun (WGS) entry which is preliminary data.</text>
</comment>
<organism evidence="3 4">
    <name type="scientific">Colletotrichum karsti</name>
    <dbReference type="NCBI Taxonomy" id="1095194"/>
    <lineage>
        <taxon>Eukaryota</taxon>
        <taxon>Fungi</taxon>
        <taxon>Dikarya</taxon>
        <taxon>Ascomycota</taxon>
        <taxon>Pezizomycotina</taxon>
        <taxon>Sordariomycetes</taxon>
        <taxon>Hypocreomycetidae</taxon>
        <taxon>Glomerellales</taxon>
        <taxon>Glomerellaceae</taxon>
        <taxon>Colletotrichum</taxon>
        <taxon>Colletotrichum boninense species complex</taxon>
    </lineage>
</organism>
<dbReference type="InterPro" id="IPR057229">
    <property type="entry name" value="DUF7907"/>
</dbReference>